<dbReference type="InterPro" id="IPR056792">
    <property type="entry name" value="PRC_RimM"/>
</dbReference>
<dbReference type="InterPro" id="IPR011033">
    <property type="entry name" value="PRC_barrel-like_sf"/>
</dbReference>
<evidence type="ECO:0000256" key="1">
    <source>
        <dbReference type="ARBA" id="ARBA00022490"/>
    </source>
</evidence>
<evidence type="ECO:0000256" key="2">
    <source>
        <dbReference type="ARBA" id="ARBA00022517"/>
    </source>
</evidence>
<evidence type="ECO:0000313" key="8">
    <source>
        <dbReference type="EMBL" id="KAA1420530.1"/>
    </source>
</evidence>
<dbReference type="GO" id="GO:0042274">
    <property type="term" value="P:ribosomal small subunit biogenesis"/>
    <property type="evidence" value="ECO:0007669"/>
    <property type="project" value="UniProtKB-UniRule"/>
</dbReference>
<reference evidence="8 9" key="1">
    <citation type="submission" date="2019-09" db="EMBL/GenBank/DDBJ databases">
        <title>Mumia zhuanghuii sp. nov. isolated from the intestinal contents of plateau pika (Ochotona curzoniae) in the Qinghai-Tibet plateau of China.</title>
        <authorList>
            <person name="Tian Z."/>
        </authorList>
    </citation>
    <scope>NUCLEOTIDE SEQUENCE [LARGE SCALE GENOMIC DNA]</scope>
    <source>
        <strain evidence="9">350</strain>
    </source>
</reference>
<comment type="subcellular location">
    <subcellularLocation>
        <location evidence="5">Cytoplasm</location>
    </subcellularLocation>
</comment>
<keyword evidence="3 5" id="KW-0698">rRNA processing</keyword>
<comment type="function">
    <text evidence="5">An accessory protein needed during the final step in the assembly of 30S ribosomal subunit, possibly for assembly of the head region. Essential for efficient processing of 16S rRNA. May be needed both before and after RbfA during the maturation of 16S rRNA. It has affinity for free ribosomal 30S subunits but not for 70S ribosomes.</text>
</comment>
<dbReference type="EMBL" id="VDFQ02000005">
    <property type="protein sequence ID" value="KAA1420530.1"/>
    <property type="molecule type" value="Genomic_DNA"/>
</dbReference>
<dbReference type="PANTHER" id="PTHR33692">
    <property type="entry name" value="RIBOSOME MATURATION FACTOR RIMM"/>
    <property type="match status" value="1"/>
</dbReference>
<proteinExistence type="inferred from homology"/>
<dbReference type="Pfam" id="PF24986">
    <property type="entry name" value="PRC_RimM"/>
    <property type="match status" value="1"/>
</dbReference>
<dbReference type="GO" id="GO:0005840">
    <property type="term" value="C:ribosome"/>
    <property type="evidence" value="ECO:0007669"/>
    <property type="project" value="InterPro"/>
</dbReference>
<keyword evidence="2 5" id="KW-0690">Ribosome biogenesis</keyword>
<comment type="caution">
    <text evidence="8">The sequence shown here is derived from an EMBL/GenBank/DDBJ whole genome shotgun (WGS) entry which is preliminary data.</text>
</comment>
<dbReference type="InterPro" id="IPR002676">
    <property type="entry name" value="RimM_N"/>
</dbReference>
<comment type="domain">
    <text evidence="5">The PRC barrel domain binds ribosomal protein uS19.</text>
</comment>
<feature type="domain" description="Ribosome maturation factor RimM PRC barrel" evidence="7">
    <location>
        <begin position="113"/>
        <end position="174"/>
    </location>
</feature>
<dbReference type="GO" id="GO:0005737">
    <property type="term" value="C:cytoplasm"/>
    <property type="evidence" value="ECO:0007669"/>
    <property type="project" value="UniProtKB-SubCell"/>
</dbReference>
<gene>
    <name evidence="5 8" type="primary">rimM</name>
    <name evidence="8" type="ORF">FE697_016385</name>
</gene>
<dbReference type="RefSeq" id="WP_149770699.1">
    <property type="nucleotide sequence ID" value="NZ_VDFQ02000005.1"/>
</dbReference>
<evidence type="ECO:0000256" key="3">
    <source>
        <dbReference type="ARBA" id="ARBA00022552"/>
    </source>
</evidence>
<dbReference type="Gene3D" id="2.30.30.240">
    <property type="entry name" value="PRC-barrel domain"/>
    <property type="match status" value="1"/>
</dbReference>
<name>A0A5Q6RR97_9ACTN</name>
<dbReference type="GO" id="GO:0006364">
    <property type="term" value="P:rRNA processing"/>
    <property type="evidence" value="ECO:0007669"/>
    <property type="project" value="UniProtKB-UniRule"/>
</dbReference>
<dbReference type="NCBIfam" id="TIGR02273">
    <property type="entry name" value="16S_RimM"/>
    <property type="match status" value="1"/>
</dbReference>
<dbReference type="Pfam" id="PF01782">
    <property type="entry name" value="RimM"/>
    <property type="match status" value="1"/>
</dbReference>
<dbReference type="InterPro" id="IPR009000">
    <property type="entry name" value="Transl_B-barrel_sf"/>
</dbReference>
<dbReference type="GO" id="GO:0043022">
    <property type="term" value="F:ribosome binding"/>
    <property type="evidence" value="ECO:0007669"/>
    <property type="project" value="InterPro"/>
</dbReference>
<sequence length="191" mass="20165">MEIVVGRIGRAHGIRGEVSIDLMTDEPERRFASGSSVVVVPKDPSSAGAGSATSARGRATLTIRATRPHQGRLLVTFAEVPDRTAAEALRGSRIVVDVDPADRPDDPEEFYDHQLEGLKVVSDGVERGTVRAVLHLPVQDVLAVERVDGTEVLVPFVSALVPEVDLAAGLVHVADVAGLLDPEQAEDAGPT</sequence>
<evidence type="ECO:0000259" key="6">
    <source>
        <dbReference type="Pfam" id="PF01782"/>
    </source>
</evidence>
<evidence type="ECO:0000259" key="7">
    <source>
        <dbReference type="Pfam" id="PF24986"/>
    </source>
</evidence>
<comment type="subunit">
    <text evidence="5">Binds ribosomal protein uS19.</text>
</comment>
<organism evidence="8 9">
    <name type="scientific">Mumia zhuanghuii</name>
    <dbReference type="NCBI Taxonomy" id="2585211"/>
    <lineage>
        <taxon>Bacteria</taxon>
        <taxon>Bacillati</taxon>
        <taxon>Actinomycetota</taxon>
        <taxon>Actinomycetes</taxon>
        <taxon>Propionibacteriales</taxon>
        <taxon>Nocardioidaceae</taxon>
        <taxon>Mumia</taxon>
    </lineage>
</organism>
<accession>A0A5Q6RR97</accession>
<dbReference type="AlphaFoldDB" id="A0A5Q6RR97"/>
<dbReference type="InterPro" id="IPR011961">
    <property type="entry name" value="RimM"/>
</dbReference>
<protein>
    <recommendedName>
        <fullName evidence="5">Ribosome maturation factor RimM</fullName>
    </recommendedName>
</protein>
<dbReference type="OrthoDB" id="5381335at2"/>
<comment type="similarity">
    <text evidence="5">Belongs to the RimM family.</text>
</comment>
<keyword evidence="4 5" id="KW-0143">Chaperone</keyword>
<dbReference type="InterPro" id="IPR036976">
    <property type="entry name" value="RimM_N_sf"/>
</dbReference>
<dbReference type="PANTHER" id="PTHR33692:SF1">
    <property type="entry name" value="RIBOSOME MATURATION FACTOR RIMM"/>
    <property type="match status" value="1"/>
</dbReference>
<evidence type="ECO:0000313" key="9">
    <source>
        <dbReference type="Proteomes" id="UP000307768"/>
    </source>
</evidence>
<evidence type="ECO:0000256" key="4">
    <source>
        <dbReference type="ARBA" id="ARBA00023186"/>
    </source>
</evidence>
<dbReference type="HAMAP" id="MF_00014">
    <property type="entry name" value="Ribosome_mat_RimM"/>
    <property type="match status" value="1"/>
</dbReference>
<dbReference type="SUPFAM" id="SSF50447">
    <property type="entry name" value="Translation proteins"/>
    <property type="match status" value="1"/>
</dbReference>
<dbReference type="Proteomes" id="UP000307768">
    <property type="component" value="Unassembled WGS sequence"/>
</dbReference>
<evidence type="ECO:0000256" key="5">
    <source>
        <dbReference type="HAMAP-Rule" id="MF_00014"/>
    </source>
</evidence>
<dbReference type="Gene3D" id="2.40.30.60">
    <property type="entry name" value="RimM"/>
    <property type="match status" value="1"/>
</dbReference>
<feature type="domain" description="RimM N-terminal" evidence="6">
    <location>
        <begin position="4"/>
        <end position="98"/>
    </location>
</feature>
<dbReference type="SUPFAM" id="SSF50346">
    <property type="entry name" value="PRC-barrel domain"/>
    <property type="match status" value="1"/>
</dbReference>
<keyword evidence="1 5" id="KW-0963">Cytoplasm</keyword>